<dbReference type="InterPro" id="IPR002241">
    <property type="entry name" value="Glyco_hydro_27"/>
</dbReference>
<dbReference type="Proteomes" id="UP000647416">
    <property type="component" value="Unassembled WGS sequence"/>
</dbReference>
<proteinExistence type="inferred from homology"/>
<dbReference type="RefSeq" id="WP_262431507.1">
    <property type="nucleotide sequence ID" value="NZ_JACRTE010000003.1"/>
</dbReference>
<evidence type="ECO:0000313" key="4">
    <source>
        <dbReference type="EMBL" id="MBC8595928.1"/>
    </source>
</evidence>
<dbReference type="InterPro" id="IPR013780">
    <property type="entry name" value="Glyco_hydro_b"/>
</dbReference>
<dbReference type="GO" id="GO:0004553">
    <property type="term" value="F:hydrolase activity, hydrolyzing O-glycosyl compounds"/>
    <property type="evidence" value="ECO:0007669"/>
    <property type="project" value="InterPro"/>
</dbReference>
<gene>
    <name evidence="4" type="ORF">H8706_03470</name>
</gene>
<keyword evidence="3" id="KW-0326">Glycosidase</keyword>
<dbReference type="Pfam" id="PF02065">
    <property type="entry name" value="Melibiase"/>
    <property type="match status" value="1"/>
</dbReference>
<dbReference type="PANTHER" id="PTHR11452">
    <property type="entry name" value="ALPHA-GALACTOSIDASE/ALPHA-N-ACETYLGALACTOSAMINIDASE"/>
    <property type="match status" value="1"/>
</dbReference>
<dbReference type="SUPFAM" id="SSF51445">
    <property type="entry name" value="(Trans)glycosidases"/>
    <property type="match status" value="1"/>
</dbReference>
<comment type="similarity">
    <text evidence="1">Belongs to the glycosyl hydrolase 27 family.</text>
</comment>
<evidence type="ECO:0000313" key="5">
    <source>
        <dbReference type="Proteomes" id="UP000647416"/>
    </source>
</evidence>
<keyword evidence="5" id="KW-1185">Reference proteome</keyword>
<dbReference type="InterPro" id="IPR017853">
    <property type="entry name" value="GH"/>
</dbReference>
<dbReference type="Gene3D" id="3.20.20.70">
    <property type="entry name" value="Aldolase class I"/>
    <property type="match status" value="1"/>
</dbReference>
<evidence type="ECO:0000256" key="3">
    <source>
        <dbReference type="ARBA" id="ARBA00023295"/>
    </source>
</evidence>
<accession>A0A926F807</accession>
<protein>
    <submittedName>
        <fullName evidence="4">Alpha-galactosidase</fullName>
    </submittedName>
</protein>
<dbReference type="SUPFAM" id="SSF51011">
    <property type="entry name" value="Glycosyl hydrolase domain"/>
    <property type="match status" value="1"/>
</dbReference>
<organism evidence="4 5">
    <name type="scientific">Qingrenia yutianensis</name>
    <dbReference type="NCBI Taxonomy" id="2763676"/>
    <lineage>
        <taxon>Bacteria</taxon>
        <taxon>Bacillati</taxon>
        <taxon>Bacillota</taxon>
        <taxon>Clostridia</taxon>
        <taxon>Eubacteriales</taxon>
        <taxon>Oscillospiraceae</taxon>
        <taxon>Qingrenia</taxon>
    </lineage>
</organism>
<name>A0A926F807_9FIRM</name>
<dbReference type="PANTHER" id="PTHR11452:SF75">
    <property type="entry name" value="ALPHA-GALACTOSIDASE MEL1"/>
    <property type="match status" value="1"/>
</dbReference>
<comment type="caution">
    <text evidence="4">The sequence shown here is derived from an EMBL/GenBank/DDBJ whole genome shotgun (WGS) entry which is preliminary data.</text>
</comment>
<sequence length="691" mass="79739">MQRIDNAYVSYGEYFLDYNTKTFELKIGFGKTCITAHIKSGIFENYKKSDIKYKLKNTKNIKTVVYKNGETSLTLIFEASARGIGIKKKGDAQIDGIFNFDSVSDVISVRMSKNSPVFRCSCGLGASNSDNALFDKNTDTAYVAEGCTLGFDKEKNVYTVKGGAELKFRVEKDVYANKYHIKYAKINKNNTFGKNLPVGFMTWYAVKFDASEKTVLENALFQKEHLKDFGANTVWVDWEWYHKGFDADSVRADGVDTFNPDKEKYPNGLKYVSDKIREMGFIPSLWIGPTNETFETDYLKANPDVLLAKEQCWVGTYFYDITHPKFLNDFLPKALSMVDKWGYDAVKFDTLPICAERCEEYHERLYNSEITTYGAYRNMIAKTREILGKDRYILSCSGDKRSDVLWAADMFDAARIGLDIFKWEEFLQNCVYRTMEFYPLHNVVLYNDPDNVVVRSEFNTLNQAISRATFVSMLGMPVTFGDAFRDLDEKRVDILKRVIPPLDISPKDISARVDKRDVCVTNLFVNKKFENYNVVSVFNTTDKKCEYTLDFENELELDGEKYHIYDFWNDKYLGTASGKISLSLNACETRLLSVRPKKDIPQIISTNRHITQGAQEIEDMRFEENTLFVRANLVKNDEYKIAVYVPDIYRVSDCGALKAENDKKYGNVKYFWFVPEKNGCYEFKIKFEVEL</sequence>
<evidence type="ECO:0000256" key="1">
    <source>
        <dbReference type="ARBA" id="ARBA00009743"/>
    </source>
</evidence>
<dbReference type="GO" id="GO:0005975">
    <property type="term" value="P:carbohydrate metabolic process"/>
    <property type="evidence" value="ECO:0007669"/>
    <property type="project" value="InterPro"/>
</dbReference>
<dbReference type="EMBL" id="JACRTE010000003">
    <property type="protein sequence ID" value="MBC8595928.1"/>
    <property type="molecule type" value="Genomic_DNA"/>
</dbReference>
<dbReference type="AlphaFoldDB" id="A0A926F807"/>
<dbReference type="Gene3D" id="2.60.40.1180">
    <property type="entry name" value="Golgi alpha-mannosidase II"/>
    <property type="match status" value="1"/>
</dbReference>
<reference evidence="4" key="1">
    <citation type="submission" date="2020-08" db="EMBL/GenBank/DDBJ databases">
        <title>Genome public.</title>
        <authorList>
            <person name="Liu C."/>
            <person name="Sun Q."/>
        </authorList>
    </citation>
    <scope>NUCLEOTIDE SEQUENCE</scope>
    <source>
        <strain evidence="4">NSJ-50</strain>
    </source>
</reference>
<keyword evidence="2" id="KW-0378">Hydrolase</keyword>
<dbReference type="InterPro" id="IPR013785">
    <property type="entry name" value="Aldolase_TIM"/>
</dbReference>
<evidence type="ECO:0000256" key="2">
    <source>
        <dbReference type="ARBA" id="ARBA00022801"/>
    </source>
</evidence>